<sequence>MGDKNVFFDVLVMHVVGELRGPLELEVAEAVSVCWVEEKGRTIQARGKFGLRTKSVRVHEKIFLEEAERKVLEKLAASHADLTAAAYGAVLLCVLCLARGSTVAEITAALGMKGQDMSLADILNVAQLVWSSPAAVHPKAALAAQGEDADGGANEVHMLCMTEPPVAREDVLALWAWVRAHLALGLLERWAGTDKTQAAGHADAMLEGMQIFSLPAHLINISKPQAVISILLRFFNVATLIGEPFFRSKLLSMAMMFMDAVQNSASDVSGPIREALHTVIHDGIAAAEAASHPQREHTPPKRGSIVSPGPEALGLAAKWLVLLSCASARGTLPTPVLVLMSDLVQLLYYHAPPTPEPPVGTTDRGRAGSPVIQECMEAITEAIGVEGAQQLWVPLLKQHSANPVTAQWLPLLACWLSSAAGAGPETEVHTGASPPAAKGSQHERAEEEAGLSLDRNAEEALQLQEAAMRVGYGAAALPMWEEFLSRYFHYQAWLLNAEKPNCMKLILQQGKEQLEPITPCADISAHLAELSHLYETSCPLLSNIYMLLAPLSPESLPGGTPNFIAGNTEALRVLMQLHPLKFGKPPKPQMSEAAAPPPEPASLQSLQKADNIAAQLASSADLLRLWSHRREKRQAAATPPRPAQRSSAADNSDSDSEAPTPARSDDLEELPMLKAQARLWEGLSNMAEHLDNLNAIVRELVVRRYKPGDIKKFEAGEYGDVNEIPADEDPEFQSQYQRNREAALAAAIEFLTGEGLAGAARLLYEVEVLLLGPPLQKGASAAIGGKGIAGDAAAEDQEVSCKAQLLAVVGETILDESMPAAAVPFLIGLFTQSAHRLLLTRPALKVELVGRLMAAFASRGQGASREAEAVALLTTGMGSEQLLAEGRLTEYHGCLACVLEAVPKLPPTAVGRLLDCFDLGGFSAALLHRGTPDTGHDQVQLGGRESGTAGPEKPSAAAARILSLAVDALAAAGGEAAGVELLGGLLAAGGHAAYFDACLAVVLGARNAAARDAGLIFLTRQPFDTLPINVAVEAMVQVTDDLNQAESARHEVPYALLQKLVQAPCSLSALRQVVATGTGELLEAGRDAQGASWTATLSSSDSQQGDPAGGSSSSGGGNRGPALITCSPQVMLLAVQPRGDAVGRIELLIGACLQSILRRFGSGLDGISMTEELTQLLALLLEPVGGDPWLVDWLWALYKEALQPFLVLAGPASDGAATRRFRECWACLPWQRATFHCISPGGLAELGAYLLAPDRGALDLLHALPWEPILQRLAPAAASGARPLPADGQQWATQLTLLVLQALVLLPAEHLPGWLLCLTAPAPRDGGLAEDKAAGLRLPHVIAAADAQALQDVLCNCVEGLPFLLQPLVDAPSLMQGDPGPRLLQVAGLLTAAARMSSSAAVAAMAASVINGIMFTSVCRGFISGQGHSPDASPSEAHGTTEVIECWHLTAEEHSLLVTECLLPVCRVHAPATMQAASILRRQDAHPANPAGSAERGEATPKASVPGWRAPQLSQLVDRLGPQSAAASNSQPANNSEGPQATKMLRGSRLAVLGPATHASSGAQPPAGDEPGCISEEQYIAAAVPAHALLSCLMACPRTVLTADPLPFANAETPLRDPPAHRDADDGTGAGSDAASSTAGSEAKPDFLDKAISMAGRLKIQRKGKRAPTRQRLLQAEAADLQTIQSHIAALIEDSCQRRAGDLPLSILRVGFTCAPLRRLPLGSTLLEDLVHSLLLSHPAAANLPAAASAMPSATNGGAVARERSYTEQTTVESAELPAADVDAHLAEAGAALLRTLEGLGDGAVIQICADAANAHTPLVQALASENARRATVLDERASWRHNVSQVLRAAAAAEARPGAPRLIAAVWLASLLWLEDARWRKLRTGGAPTDALESLLDALSRRVLLLNLPSPAHDTAPVTPSGAGNDAFDPQPHPSQAPDGGKTLTRLTQNFKRMLPSGKGGGDAGQTAQEGPAPQRKGLGRLKARFLSKESPTVDVPPSSFDYEGSMGFPEVQGPRFGRLDPIPSGDSEAGSSRPQTPSRASEYGSPPASPEEQPHRRGFGGLFVRTPSTSLPADIAELQPGEAPARHRPAREYASRLAGDVKKALTGGKKAEAAAAEAAAREAEAETAAEVATDVVIRLGLAAFAVSAYIKTVLCPSLSSYTPRMSSASLAADLASSGGAFAAAVLGSAQLQRQSASLGSLASASAIGTPRLAAMSTPSASLDKLQREDLLMHELDQARAQLHLKLHNMHEALLSLRMAIVLEARAELDSLEEIARCPLVAARADQYRGFFAAAPQLLQPSVSVRRFQRELVQLLFPDAPFLAVWACLLPAAAEAPKKGGAAV</sequence>
<protein>
    <submittedName>
        <fullName evidence="2">Uncharacterized protein</fullName>
    </submittedName>
</protein>
<dbReference type="EMBL" id="AGSI01000002">
    <property type="protein sequence ID" value="EIE26452.1"/>
    <property type="molecule type" value="Genomic_DNA"/>
</dbReference>
<feature type="compositionally biased region" description="Low complexity" evidence="1">
    <location>
        <begin position="1098"/>
        <end position="1111"/>
    </location>
</feature>
<dbReference type="Proteomes" id="UP000007264">
    <property type="component" value="Unassembled WGS sequence"/>
</dbReference>
<feature type="region of interest" description="Disordered" evidence="1">
    <location>
        <begin position="1093"/>
        <end position="1119"/>
    </location>
</feature>
<feature type="region of interest" description="Disordered" evidence="1">
    <location>
        <begin position="631"/>
        <end position="670"/>
    </location>
</feature>
<proteinExistence type="predicted"/>
<feature type="region of interest" description="Disordered" evidence="1">
    <location>
        <begin position="1915"/>
        <end position="2060"/>
    </location>
</feature>
<evidence type="ECO:0000313" key="3">
    <source>
        <dbReference type="Proteomes" id="UP000007264"/>
    </source>
</evidence>
<feature type="region of interest" description="Disordered" evidence="1">
    <location>
        <begin position="1520"/>
        <end position="1541"/>
    </location>
</feature>
<feature type="compositionally biased region" description="Polar residues" evidence="1">
    <location>
        <begin position="2031"/>
        <end position="2041"/>
    </location>
</feature>
<feature type="region of interest" description="Disordered" evidence="1">
    <location>
        <begin position="931"/>
        <end position="953"/>
    </location>
</feature>
<dbReference type="GeneID" id="17044462"/>
<dbReference type="OrthoDB" id="515102at2759"/>
<feature type="compositionally biased region" description="Basic and acidic residues" evidence="1">
    <location>
        <begin position="1614"/>
        <end position="1625"/>
    </location>
</feature>
<name>I0Z733_COCSC</name>
<feature type="compositionally biased region" description="Low complexity" evidence="1">
    <location>
        <begin position="635"/>
        <end position="651"/>
    </location>
</feature>
<feature type="compositionally biased region" description="Low complexity" evidence="1">
    <location>
        <begin position="1522"/>
        <end position="1536"/>
    </location>
</feature>
<feature type="region of interest" description="Disordered" evidence="1">
    <location>
        <begin position="1610"/>
        <end position="1643"/>
    </location>
</feature>
<feature type="compositionally biased region" description="Low complexity" evidence="1">
    <location>
        <begin position="1631"/>
        <end position="1641"/>
    </location>
</feature>
<feature type="region of interest" description="Disordered" evidence="1">
    <location>
        <begin position="582"/>
        <end position="606"/>
    </location>
</feature>
<feature type="region of interest" description="Disordered" evidence="1">
    <location>
        <begin position="1483"/>
        <end position="1507"/>
    </location>
</feature>
<evidence type="ECO:0000313" key="2">
    <source>
        <dbReference type="EMBL" id="EIE26452.1"/>
    </source>
</evidence>
<dbReference type="RefSeq" id="XP_005650996.1">
    <property type="nucleotide sequence ID" value="XM_005650939.1"/>
</dbReference>
<evidence type="ECO:0000256" key="1">
    <source>
        <dbReference type="SAM" id="MobiDB-lite"/>
    </source>
</evidence>
<feature type="region of interest" description="Disordered" evidence="1">
    <location>
        <begin position="424"/>
        <end position="454"/>
    </location>
</feature>
<feature type="region of interest" description="Disordered" evidence="1">
    <location>
        <begin position="288"/>
        <end position="307"/>
    </location>
</feature>
<keyword evidence="3" id="KW-1185">Reference proteome</keyword>
<organism evidence="2 3">
    <name type="scientific">Coccomyxa subellipsoidea (strain C-169)</name>
    <name type="common">Green microalga</name>
    <dbReference type="NCBI Taxonomy" id="574566"/>
    <lineage>
        <taxon>Eukaryota</taxon>
        <taxon>Viridiplantae</taxon>
        <taxon>Chlorophyta</taxon>
        <taxon>core chlorophytes</taxon>
        <taxon>Trebouxiophyceae</taxon>
        <taxon>Trebouxiophyceae incertae sedis</taxon>
        <taxon>Coccomyxaceae</taxon>
        <taxon>Coccomyxa</taxon>
        <taxon>Coccomyxa subellipsoidea</taxon>
    </lineage>
</organism>
<reference evidence="2 3" key="1">
    <citation type="journal article" date="2012" name="Genome Biol.">
        <title>The genome of the polar eukaryotic microalga coccomyxa subellipsoidea reveals traits of cold adaptation.</title>
        <authorList>
            <person name="Blanc G."/>
            <person name="Agarkova I."/>
            <person name="Grimwood J."/>
            <person name="Kuo A."/>
            <person name="Brueggeman A."/>
            <person name="Dunigan D."/>
            <person name="Gurnon J."/>
            <person name="Ladunga I."/>
            <person name="Lindquist E."/>
            <person name="Lucas S."/>
            <person name="Pangilinan J."/>
            <person name="Proschold T."/>
            <person name="Salamov A."/>
            <person name="Schmutz J."/>
            <person name="Weeks D."/>
            <person name="Yamada T."/>
            <person name="Claverie J.M."/>
            <person name="Grigoriev I."/>
            <person name="Van Etten J."/>
            <person name="Lomsadze A."/>
            <person name="Borodovsky M."/>
        </authorList>
    </citation>
    <scope>NUCLEOTIDE SEQUENCE [LARGE SCALE GENOMIC DNA]</scope>
    <source>
        <strain evidence="2 3">C-169</strain>
    </source>
</reference>
<gene>
    <name evidence="2" type="ORF">COCSUDRAFT_46093</name>
</gene>
<dbReference type="KEGG" id="csl:COCSUDRAFT_46093"/>
<comment type="caution">
    <text evidence="2">The sequence shown here is derived from an EMBL/GenBank/DDBJ whole genome shotgun (WGS) entry which is preliminary data.</text>
</comment>
<accession>I0Z733</accession>